<feature type="coiled-coil region" evidence="1">
    <location>
        <begin position="1094"/>
        <end position="1160"/>
    </location>
</feature>
<feature type="coiled-coil region" evidence="1">
    <location>
        <begin position="345"/>
        <end position="604"/>
    </location>
</feature>
<evidence type="ECO:0000256" key="2">
    <source>
        <dbReference type="SAM" id="MobiDB-lite"/>
    </source>
</evidence>
<keyword evidence="4" id="KW-1185">Reference proteome</keyword>
<proteinExistence type="predicted"/>
<feature type="region of interest" description="Disordered" evidence="2">
    <location>
        <begin position="1785"/>
        <end position="1911"/>
    </location>
</feature>
<feature type="coiled-coil region" evidence="1">
    <location>
        <begin position="1603"/>
        <end position="1778"/>
    </location>
</feature>
<evidence type="ECO:0000313" key="3">
    <source>
        <dbReference type="EMBL" id="KAG7360608.1"/>
    </source>
</evidence>
<feature type="coiled-coil region" evidence="1">
    <location>
        <begin position="780"/>
        <end position="814"/>
    </location>
</feature>
<feature type="compositionally biased region" description="Polar residues" evidence="2">
    <location>
        <begin position="1808"/>
        <end position="1818"/>
    </location>
</feature>
<sequence length="1911" mass="220620">MVSPLMNFARSGDRRNKRSPVGMTVVSPSESVSPLDSRMTPTRKMLFQRRRLSSQSRNGASPLEPVQIVEDENRDNVSIVSDHMRPSSAHRRSNDKQMQHLYDRFNHIQQGLGTIDEERNELLERTKKLEKEKKLIQKQLELREREILTLVKRCASQEEKMRESSKLRSENRELQHHLDSVKRRLNEIDDGNEDLYSLKKKLQQSELDREHLQDRLSKLQREHDSVTDTLQECLANIRQLTDEKQQIEEERRRERRRAELELEKQHLAHVADSNNLKEDIQIHQSKILQLEKILQDNMYTNTALRREKALLSQGRHGEVQEVIERYERQLLEMREIIDNSARGRDEDYERELSRMKGQIEDAVKEQERLKAQIRSGQRPDNSNIDFEKEMQVLKEKLEARDNLIENLETEFSGQMEELMSKQSSLDQVEEERRILEEKLNSMRNLETKHAALLDFVQILDSNLAELTSENAHLILEKDTIEEEAKGLRKHAETLQHQLESLRSNRKARESDFRDLLEAEKHELRAELEEALLSAKKEVATLRADLDTRGEWISMLESELQISRREILEKEKEILKIGNEMQQLRSKLTAALRKARAEIVSLESEVFCQDQNVASIEGRLDIAKEALEGVARLIDSASVVADATKGQVKDSTPFTQGADEDSMDGHFDLELKLQKVRNEVIVLQKEVQSLTSEKQNLSKEVETSQGVINGRDDQIVALQDAILQYKKRERNIEKKLLGMRNGINAQASNIDSCNDLLTMTSSQMESLACNKNVKAESGEVIHNYQQRVEMLEKDLAAAEKQKGELVKKLEEKQECIRTLDAKLSGNERDERDLFLEGQLKEAYAQLGVCHQQSELIEVEHAANLLLQSTNESNFKEMQNQIEVLEQQIQDLEAEVRASKEELALQNKIASELKSRVSECEEEKMVVLSRLDEKQGSFDRLQNELTSKNQEVVELQTELQNTQVVILERDNRISELESVQAENSRALKRLNEELSDACIKIKVLEESKQSTYSDTVGGGKTCVQTKTEIKELEERIQILLVSQTEIATELEKSSQTLKQERLAWSTKEDRFEDEFQSLKAELVSIQGKLTEREVRIKKLELDLEKNDEMYKGLEGTLEQAHKTIESLMEQRREINEKCLSLEIQLSETRNSHEEKYASLEAQHHQSIELLGEKDRMIDSLNEREKENVLKSASLEAHLTDAQNEIQKLELEFKSREEHVQNLQQEIKNLTSSEIEISFVESEKRMGSLESQLAKVTAKNEELQKCLDTHQTRLLEVDKKLELAQHDIVQKNDDIKSRDMKCNELKKRVEELNEILSSREQHLMTVESEIEFTKRGSHEYNEKLQDLERLNKSLEEALTRTNEELLQEKNRVKILEQNAQNGSEEFYDDKSAAEHKIRTLEDALQKEIQSRNGLELDAVTVSETLAATQRQNAELERKLEEKCQALNIAKEELLEVKTSRSTPSFTETQHGESLEAQLAKLTTELALRDDEIRELRVVELNDAEETITSLREEINYLTEEALQKNLAYTLQQQSQVQQFNMHSEAMVKTINSLESSKRTLESTIEELHDAICIRDDTIKSLRETLSQVEQQEMVMADERNLLCAAEEEGREEVENLKDEIELAITREKEMAEIKLRNKDALHKEEMDHILSQLEATKKKLRESEGMLEMRSNLMGEMVDQNKELECKLEKEETDLQKMESKFSEGQLELERSKKDLKKCQEDLRRKESKLKEERENKEFAEESLRKLKAKYNEAIKTRKCVTDLERQNAELRDKIRRQEAFLHRKLEKEKIERGRLTPNKGIAGISPAKNVMSTRTPTKQDGSGGSAGGRFPPPGTSNAFTVPPRGSKLPGPSKSAVKKTLSPSSRSNVRKSGIPTTSDRSVTSELSSLLRTPIHSNDQRDDSPVVPGWEMELE</sequence>
<organism evidence="3 4">
    <name type="scientific">Nitzschia inconspicua</name>
    <dbReference type="NCBI Taxonomy" id="303405"/>
    <lineage>
        <taxon>Eukaryota</taxon>
        <taxon>Sar</taxon>
        <taxon>Stramenopiles</taxon>
        <taxon>Ochrophyta</taxon>
        <taxon>Bacillariophyta</taxon>
        <taxon>Bacillariophyceae</taxon>
        <taxon>Bacillariophycidae</taxon>
        <taxon>Bacillariales</taxon>
        <taxon>Bacillariaceae</taxon>
        <taxon>Nitzschia</taxon>
    </lineage>
</organism>
<feature type="coiled-coil region" evidence="1">
    <location>
        <begin position="1292"/>
        <end position="1453"/>
    </location>
</feature>
<dbReference type="EMBL" id="JAGRRH010000013">
    <property type="protein sequence ID" value="KAG7360608.1"/>
    <property type="molecule type" value="Genomic_DNA"/>
</dbReference>
<evidence type="ECO:0000313" key="4">
    <source>
        <dbReference type="Proteomes" id="UP000693970"/>
    </source>
</evidence>
<gene>
    <name evidence="3" type="ORF">IV203_035707</name>
</gene>
<dbReference type="PANTHER" id="PTHR18937">
    <property type="entry name" value="STRUCTURAL MAINTENANCE OF CHROMOSOMES SMC FAMILY MEMBER"/>
    <property type="match status" value="1"/>
</dbReference>
<feature type="coiled-coil region" evidence="1">
    <location>
        <begin position="866"/>
        <end position="1040"/>
    </location>
</feature>
<protein>
    <submittedName>
        <fullName evidence="3">ATP binding protein</fullName>
    </submittedName>
</protein>
<feature type="coiled-coil region" evidence="1">
    <location>
        <begin position="672"/>
        <end position="734"/>
    </location>
</feature>
<keyword evidence="1" id="KW-0175">Coiled coil</keyword>
<reference evidence="3" key="1">
    <citation type="journal article" date="2021" name="Sci. Rep.">
        <title>Diploid genomic architecture of Nitzschia inconspicua, an elite biomass production diatom.</title>
        <authorList>
            <person name="Oliver A."/>
            <person name="Podell S."/>
            <person name="Pinowska A."/>
            <person name="Traller J.C."/>
            <person name="Smith S.R."/>
            <person name="McClure R."/>
            <person name="Beliaev A."/>
            <person name="Bohutskyi P."/>
            <person name="Hill E.A."/>
            <person name="Rabines A."/>
            <person name="Zheng H."/>
            <person name="Allen L.Z."/>
            <person name="Kuo A."/>
            <person name="Grigoriev I.V."/>
            <person name="Allen A.E."/>
            <person name="Hazlebeck D."/>
            <person name="Allen E.E."/>
        </authorList>
    </citation>
    <scope>NUCLEOTIDE SEQUENCE</scope>
    <source>
        <strain evidence="3">Hildebrandi</strain>
    </source>
</reference>
<feature type="coiled-coil region" evidence="1">
    <location>
        <begin position="112"/>
        <end position="293"/>
    </location>
</feature>
<dbReference type="OrthoDB" id="248903at2759"/>
<feature type="region of interest" description="Disordered" evidence="2">
    <location>
        <begin position="1"/>
        <end position="37"/>
    </location>
</feature>
<comment type="caution">
    <text evidence="3">The sequence shown here is derived from an EMBL/GenBank/DDBJ whole genome shotgun (WGS) entry which is preliminary data.</text>
</comment>
<reference evidence="3" key="2">
    <citation type="submission" date="2021-04" db="EMBL/GenBank/DDBJ databases">
        <authorList>
            <person name="Podell S."/>
        </authorList>
    </citation>
    <scope>NUCLEOTIDE SEQUENCE</scope>
    <source>
        <strain evidence="3">Hildebrandi</strain>
    </source>
</reference>
<dbReference type="Proteomes" id="UP000693970">
    <property type="component" value="Unassembled WGS sequence"/>
</dbReference>
<feature type="compositionally biased region" description="Polar residues" evidence="2">
    <location>
        <begin position="1871"/>
        <end position="1893"/>
    </location>
</feature>
<accession>A0A9K3LEN2</accession>
<evidence type="ECO:0000256" key="1">
    <source>
        <dbReference type="SAM" id="Coils"/>
    </source>
</evidence>
<name>A0A9K3LEN2_9STRA</name>
<feature type="coiled-coil region" evidence="1">
    <location>
        <begin position="1189"/>
        <end position="1263"/>
    </location>
</feature>